<gene>
    <name evidence="2" type="ORF">T310_8625</name>
</gene>
<proteinExistence type="predicted"/>
<feature type="region of interest" description="Disordered" evidence="1">
    <location>
        <begin position="61"/>
        <end position="90"/>
    </location>
</feature>
<dbReference type="EMBL" id="LASV01000648">
    <property type="protein sequence ID" value="KKA17480.1"/>
    <property type="molecule type" value="Genomic_DNA"/>
</dbReference>
<dbReference type="RefSeq" id="XP_013324092.1">
    <property type="nucleotide sequence ID" value="XM_013468638.1"/>
</dbReference>
<protein>
    <submittedName>
        <fullName evidence="2">Uncharacterized protein</fullName>
    </submittedName>
</protein>
<dbReference type="AlphaFoldDB" id="A0A0F4YH86"/>
<feature type="non-terminal residue" evidence="2">
    <location>
        <position position="1"/>
    </location>
</feature>
<feature type="compositionally biased region" description="Basic and acidic residues" evidence="1">
    <location>
        <begin position="65"/>
        <end position="76"/>
    </location>
</feature>
<evidence type="ECO:0000313" key="3">
    <source>
        <dbReference type="Proteomes" id="UP000053958"/>
    </source>
</evidence>
<organism evidence="2 3">
    <name type="scientific">Rasamsonia emersonii (strain ATCC 16479 / CBS 393.64 / IMI 116815)</name>
    <dbReference type="NCBI Taxonomy" id="1408163"/>
    <lineage>
        <taxon>Eukaryota</taxon>
        <taxon>Fungi</taxon>
        <taxon>Dikarya</taxon>
        <taxon>Ascomycota</taxon>
        <taxon>Pezizomycotina</taxon>
        <taxon>Eurotiomycetes</taxon>
        <taxon>Eurotiomycetidae</taxon>
        <taxon>Eurotiales</taxon>
        <taxon>Trichocomaceae</taxon>
        <taxon>Rasamsonia</taxon>
    </lineage>
</organism>
<accession>A0A0F4YH86</accession>
<evidence type="ECO:0000313" key="2">
    <source>
        <dbReference type="EMBL" id="KKA17480.1"/>
    </source>
</evidence>
<name>A0A0F4YH86_RASE3</name>
<evidence type="ECO:0000256" key="1">
    <source>
        <dbReference type="SAM" id="MobiDB-lite"/>
    </source>
</evidence>
<dbReference type="GeneID" id="25320846"/>
<keyword evidence="3" id="KW-1185">Reference proteome</keyword>
<dbReference type="Proteomes" id="UP000053958">
    <property type="component" value="Unassembled WGS sequence"/>
</dbReference>
<reference evidence="2 3" key="1">
    <citation type="submission" date="2015-04" db="EMBL/GenBank/DDBJ databases">
        <authorList>
            <person name="Heijne W.H."/>
            <person name="Fedorova N.D."/>
            <person name="Nierman W.C."/>
            <person name="Vollebregt A.W."/>
            <person name="Zhao Z."/>
            <person name="Wu L."/>
            <person name="Kumar M."/>
            <person name="Stam H."/>
            <person name="van den Berg M.A."/>
            <person name="Pel H.J."/>
        </authorList>
    </citation>
    <scope>NUCLEOTIDE SEQUENCE [LARGE SCALE GENOMIC DNA]</scope>
    <source>
        <strain evidence="2 3">CBS 393.64</strain>
    </source>
</reference>
<comment type="caution">
    <text evidence="2">The sequence shown here is derived from an EMBL/GenBank/DDBJ whole genome shotgun (WGS) entry which is preliminary data.</text>
</comment>
<sequence>AGVEEGTKGLVARQLEGGCLLKMTLIASTPDGEHVACKLQPCQRQPPADFRGSWREALGGGQTQRLERLESGEKPDGCSLTGGRKGMGSF</sequence>